<name>A0AA88VLM9_9ASTE</name>
<dbReference type="GO" id="GO:0007163">
    <property type="term" value="P:establishment or maintenance of cell polarity"/>
    <property type="evidence" value="ECO:0007669"/>
    <property type="project" value="TreeGrafter"/>
</dbReference>
<dbReference type="EMBL" id="JAVXUP010001486">
    <property type="protein sequence ID" value="KAK3011067.1"/>
    <property type="molecule type" value="Genomic_DNA"/>
</dbReference>
<proteinExistence type="predicted"/>
<dbReference type="Proteomes" id="UP001188597">
    <property type="component" value="Unassembled WGS sequence"/>
</dbReference>
<reference evidence="2" key="1">
    <citation type="submission" date="2022-12" db="EMBL/GenBank/DDBJ databases">
        <title>Draft genome assemblies for two species of Escallonia (Escalloniales).</title>
        <authorList>
            <person name="Chanderbali A."/>
            <person name="Dervinis C."/>
            <person name="Anghel I."/>
            <person name="Soltis D."/>
            <person name="Soltis P."/>
            <person name="Zapata F."/>
        </authorList>
    </citation>
    <scope>NUCLEOTIDE SEQUENCE</scope>
    <source>
        <strain evidence="2">UCBG64.0493</strain>
        <tissue evidence="2">Leaf</tissue>
    </source>
</reference>
<dbReference type="SUPFAM" id="SSF50405">
    <property type="entry name" value="Actin-crosslinking proteins"/>
    <property type="match status" value="1"/>
</dbReference>
<protein>
    <recommendedName>
        <fullName evidence="1">DUF7910 domain-containing protein</fullName>
    </recommendedName>
</protein>
<dbReference type="CDD" id="cd00257">
    <property type="entry name" value="beta-trefoil_FSCN-like"/>
    <property type="match status" value="1"/>
</dbReference>
<evidence type="ECO:0000313" key="2">
    <source>
        <dbReference type="EMBL" id="KAK3011067.1"/>
    </source>
</evidence>
<comment type="caution">
    <text evidence="2">The sequence shown here is derived from an EMBL/GenBank/DDBJ whole genome shotgun (WGS) entry which is preliminary data.</text>
</comment>
<dbReference type="InterPro" id="IPR010431">
    <property type="entry name" value="Fascin"/>
</dbReference>
<dbReference type="Gene3D" id="3.20.20.80">
    <property type="entry name" value="Glycosidases"/>
    <property type="match status" value="1"/>
</dbReference>
<dbReference type="SUPFAM" id="SSF51445">
    <property type="entry name" value="(Trans)glycosidases"/>
    <property type="match status" value="1"/>
</dbReference>
<dbReference type="AlphaFoldDB" id="A0AA88VLM9"/>
<dbReference type="GO" id="GO:0051017">
    <property type="term" value="P:actin filament bundle assembly"/>
    <property type="evidence" value="ECO:0007669"/>
    <property type="project" value="TreeGrafter"/>
</dbReference>
<dbReference type="PANTHER" id="PTHR10551">
    <property type="entry name" value="FASCIN"/>
    <property type="match status" value="1"/>
</dbReference>
<dbReference type="Pfam" id="PF25490">
    <property type="entry name" value="DUF7910"/>
    <property type="match status" value="1"/>
</dbReference>
<dbReference type="GO" id="GO:0015629">
    <property type="term" value="C:actin cytoskeleton"/>
    <property type="evidence" value="ECO:0007669"/>
    <property type="project" value="TreeGrafter"/>
</dbReference>
<dbReference type="InterPro" id="IPR057232">
    <property type="entry name" value="DUF7910"/>
</dbReference>
<dbReference type="GO" id="GO:0016477">
    <property type="term" value="P:cell migration"/>
    <property type="evidence" value="ECO:0007669"/>
    <property type="project" value="TreeGrafter"/>
</dbReference>
<accession>A0AA88VLM9</accession>
<evidence type="ECO:0000259" key="1">
    <source>
        <dbReference type="Pfam" id="PF25490"/>
    </source>
</evidence>
<feature type="domain" description="DUF7910" evidence="1">
    <location>
        <begin position="1"/>
        <end position="108"/>
    </location>
</feature>
<organism evidence="2 3">
    <name type="scientific">Escallonia herrerae</name>
    <dbReference type="NCBI Taxonomy" id="1293975"/>
    <lineage>
        <taxon>Eukaryota</taxon>
        <taxon>Viridiplantae</taxon>
        <taxon>Streptophyta</taxon>
        <taxon>Embryophyta</taxon>
        <taxon>Tracheophyta</taxon>
        <taxon>Spermatophyta</taxon>
        <taxon>Magnoliopsida</taxon>
        <taxon>eudicotyledons</taxon>
        <taxon>Gunneridae</taxon>
        <taxon>Pentapetalae</taxon>
        <taxon>asterids</taxon>
        <taxon>campanulids</taxon>
        <taxon>Escalloniales</taxon>
        <taxon>Escalloniaceae</taxon>
        <taxon>Escallonia</taxon>
    </lineage>
</organism>
<gene>
    <name evidence="2" type="ORF">RJ639_010742</name>
</gene>
<sequence>MYLAAENGGGTVLIANRPNASGWESFRLWRINESSFKLRVFNKQFVGLENQGKGSNIVRKPDDSNRVRLKASNGLFVQAATASSVTADYGGSSDWGYQNPSVFTMQIVRTLQGEYQVTNGYGPEKAPQIMRNHWSTYITEDDFRFLSENGINAVRIPVGWWIKFDRTPPKPFVGVPCKL</sequence>
<evidence type="ECO:0000313" key="3">
    <source>
        <dbReference type="Proteomes" id="UP001188597"/>
    </source>
</evidence>
<dbReference type="InterPro" id="IPR017853">
    <property type="entry name" value="GH"/>
</dbReference>
<keyword evidence="3" id="KW-1185">Reference proteome</keyword>
<dbReference type="GO" id="GO:0051015">
    <property type="term" value="F:actin filament binding"/>
    <property type="evidence" value="ECO:0007669"/>
    <property type="project" value="InterPro"/>
</dbReference>
<dbReference type="PANTHER" id="PTHR10551:SF13">
    <property type="entry name" value="GLUCAN 1,3-BETA-GLUCOSIDASE ARB_04467-RELATED"/>
    <property type="match status" value="1"/>
</dbReference>
<dbReference type="GO" id="GO:0005737">
    <property type="term" value="C:cytoplasm"/>
    <property type="evidence" value="ECO:0007669"/>
    <property type="project" value="TreeGrafter"/>
</dbReference>
<dbReference type="InterPro" id="IPR008999">
    <property type="entry name" value="Actin-crosslinking"/>
</dbReference>
<dbReference type="Gene3D" id="2.80.10.50">
    <property type="match status" value="1"/>
</dbReference>